<dbReference type="Proteomes" id="UP000492821">
    <property type="component" value="Unassembled WGS sequence"/>
</dbReference>
<reference evidence="2" key="2">
    <citation type="submission" date="2020-10" db="UniProtKB">
        <authorList>
            <consortium name="WormBaseParasite"/>
        </authorList>
    </citation>
    <scope>IDENTIFICATION</scope>
</reference>
<keyword evidence="1" id="KW-1185">Reference proteome</keyword>
<proteinExistence type="predicted"/>
<dbReference type="WBParaSite" id="Pan_g10803.t1">
    <property type="protein sequence ID" value="Pan_g10803.t1"/>
    <property type="gene ID" value="Pan_g10803"/>
</dbReference>
<protein>
    <submittedName>
        <fullName evidence="2">Ion_trans domain-containing protein</fullName>
    </submittedName>
</protein>
<sequence>MVFTDPFDMTSDHTQDRNFFVRRYRDITDAVFGWTIVAASDWCLLFFTGFDANNPPECKSRQYVIFFYENMQLLF</sequence>
<name>A0A7E4UNA3_PANRE</name>
<reference evidence="1" key="1">
    <citation type="journal article" date="2013" name="Genetics">
        <title>The draft genome and transcriptome of Panagrellus redivivus are shaped by the harsh demands of a free-living lifestyle.</title>
        <authorList>
            <person name="Srinivasan J."/>
            <person name="Dillman A.R."/>
            <person name="Macchietto M.G."/>
            <person name="Heikkinen L."/>
            <person name="Lakso M."/>
            <person name="Fracchia K.M."/>
            <person name="Antoshechkin I."/>
            <person name="Mortazavi A."/>
            <person name="Wong G."/>
            <person name="Sternberg P.W."/>
        </authorList>
    </citation>
    <scope>NUCLEOTIDE SEQUENCE [LARGE SCALE GENOMIC DNA]</scope>
    <source>
        <strain evidence="1">MT8872</strain>
    </source>
</reference>
<evidence type="ECO:0000313" key="2">
    <source>
        <dbReference type="WBParaSite" id="Pan_g10803.t1"/>
    </source>
</evidence>
<dbReference type="AlphaFoldDB" id="A0A7E4UNA3"/>
<organism evidence="1 2">
    <name type="scientific">Panagrellus redivivus</name>
    <name type="common">Microworm</name>
    <dbReference type="NCBI Taxonomy" id="6233"/>
    <lineage>
        <taxon>Eukaryota</taxon>
        <taxon>Metazoa</taxon>
        <taxon>Ecdysozoa</taxon>
        <taxon>Nematoda</taxon>
        <taxon>Chromadorea</taxon>
        <taxon>Rhabditida</taxon>
        <taxon>Tylenchina</taxon>
        <taxon>Panagrolaimomorpha</taxon>
        <taxon>Panagrolaimoidea</taxon>
        <taxon>Panagrolaimidae</taxon>
        <taxon>Panagrellus</taxon>
    </lineage>
</organism>
<accession>A0A7E4UNA3</accession>
<evidence type="ECO:0000313" key="1">
    <source>
        <dbReference type="Proteomes" id="UP000492821"/>
    </source>
</evidence>